<feature type="transmembrane region" description="Helical" evidence="5">
    <location>
        <begin position="156"/>
        <end position="178"/>
    </location>
</feature>
<dbReference type="Proteomes" id="UP000326464">
    <property type="component" value="Unassembled WGS sequence"/>
</dbReference>
<comment type="caution">
    <text evidence="7">The sequence shown here is derived from an EMBL/GenBank/DDBJ whole genome shotgun (WGS) entry which is preliminary data.</text>
</comment>
<dbReference type="RefSeq" id="WP_152812923.1">
    <property type="nucleotide sequence ID" value="NZ_VJXX01000001.1"/>
</dbReference>
<feature type="transmembrane region" description="Helical" evidence="5">
    <location>
        <begin position="132"/>
        <end position="150"/>
    </location>
</feature>
<evidence type="ECO:0000313" key="8">
    <source>
        <dbReference type="Proteomes" id="UP000326464"/>
    </source>
</evidence>
<evidence type="ECO:0000256" key="4">
    <source>
        <dbReference type="ARBA" id="ARBA00023136"/>
    </source>
</evidence>
<feature type="transmembrane region" description="Helical" evidence="5">
    <location>
        <begin position="33"/>
        <end position="54"/>
    </location>
</feature>
<keyword evidence="8" id="KW-1185">Reference proteome</keyword>
<proteinExistence type="predicted"/>
<feature type="transmembrane region" description="Helical" evidence="5">
    <location>
        <begin position="108"/>
        <end position="125"/>
    </location>
</feature>
<name>A0A7X1NNX1_9MICC</name>
<dbReference type="InterPro" id="IPR049453">
    <property type="entry name" value="Memb_transporter_dom"/>
</dbReference>
<feature type="transmembrane region" description="Helical" evidence="5">
    <location>
        <begin position="83"/>
        <end position="102"/>
    </location>
</feature>
<dbReference type="EMBL" id="VJXX01000001">
    <property type="protein sequence ID" value="MPY10204.1"/>
    <property type="molecule type" value="Genomic_DNA"/>
</dbReference>
<dbReference type="GO" id="GO:0016020">
    <property type="term" value="C:membrane"/>
    <property type="evidence" value="ECO:0007669"/>
    <property type="project" value="UniProtKB-SubCell"/>
</dbReference>
<reference evidence="8" key="1">
    <citation type="submission" date="2019-07" db="EMBL/GenBank/DDBJ databases">
        <title>Arthrobacter KR32 sp. nov., isolated from mountain cheese made of cows milk.</title>
        <authorList>
            <person name="Flegler A."/>
        </authorList>
    </citation>
    <scope>NUCLEOTIDE SEQUENCE [LARGE SCALE GENOMIC DNA]</scope>
    <source>
        <strain evidence="8">KR32</strain>
    </source>
</reference>
<evidence type="ECO:0000256" key="5">
    <source>
        <dbReference type="SAM" id="Phobius"/>
    </source>
</evidence>
<evidence type="ECO:0000313" key="7">
    <source>
        <dbReference type="EMBL" id="MPY10204.1"/>
    </source>
</evidence>
<sequence length="374" mass="40044">MSQKRIPGRRVRVPRLDPELKGRLRAAAVNPQLLLAAKAALAAALAWTLALAIPGTPSDYPYYAPLGALLAMYPTVSGTLKLGLQTVVGLTLGIVLAYVAVWAGDPNWITIAFVVGAGVLLGGFLRRTAGGGSGIASAGLFVLVIGNEDLGYSLGYLVQTVVGVAVGLAVSALIFPPLHLDDAVGQMSLLRRTAARDLQQMGQALEEDWAEDDARWAELRDGLSASARNARSALRYADESRKGNVRRRFHPRDVREDYRHVEVLDVVASHTLNITNLLQDALHGTSRERPLPVAVRPSLQVAFRAIGDVLDLWTVEEDDAAMLATAERALRDLEAAAYETSSREVPFGAAAGIGMSLHRILQAVGPELRPADDT</sequence>
<evidence type="ECO:0000256" key="1">
    <source>
        <dbReference type="ARBA" id="ARBA00004141"/>
    </source>
</evidence>
<accession>A0A7X1NNX1</accession>
<dbReference type="AlphaFoldDB" id="A0A7X1NNX1"/>
<feature type="domain" description="Integral membrane bound transporter" evidence="6">
    <location>
        <begin position="46"/>
        <end position="170"/>
    </location>
</feature>
<keyword evidence="4 5" id="KW-0472">Membrane</keyword>
<evidence type="ECO:0000256" key="2">
    <source>
        <dbReference type="ARBA" id="ARBA00022692"/>
    </source>
</evidence>
<organism evidence="7 8">
    <name type="scientific">Arthrobacter bussei</name>
    <dbReference type="NCBI Taxonomy" id="2594179"/>
    <lineage>
        <taxon>Bacteria</taxon>
        <taxon>Bacillati</taxon>
        <taxon>Actinomycetota</taxon>
        <taxon>Actinomycetes</taxon>
        <taxon>Micrococcales</taxon>
        <taxon>Micrococcaceae</taxon>
        <taxon>Arthrobacter</taxon>
    </lineage>
</organism>
<evidence type="ECO:0000256" key="3">
    <source>
        <dbReference type="ARBA" id="ARBA00022989"/>
    </source>
</evidence>
<comment type="subcellular location">
    <subcellularLocation>
        <location evidence="1">Membrane</location>
        <topology evidence="1">Multi-pass membrane protein</topology>
    </subcellularLocation>
</comment>
<dbReference type="Pfam" id="PF13515">
    <property type="entry name" value="FUSC_2"/>
    <property type="match status" value="1"/>
</dbReference>
<dbReference type="OrthoDB" id="3579456at2"/>
<keyword evidence="2 5" id="KW-0812">Transmembrane</keyword>
<protein>
    <submittedName>
        <fullName evidence="7">FUSC family protein</fullName>
    </submittedName>
</protein>
<gene>
    <name evidence="7" type="ORF">FNH21_05630</name>
</gene>
<evidence type="ECO:0000259" key="6">
    <source>
        <dbReference type="Pfam" id="PF13515"/>
    </source>
</evidence>
<keyword evidence="3 5" id="KW-1133">Transmembrane helix</keyword>